<dbReference type="GO" id="GO:0016042">
    <property type="term" value="P:lipid catabolic process"/>
    <property type="evidence" value="ECO:0007669"/>
    <property type="project" value="InterPro"/>
</dbReference>
<dbReference type="AlphaFoldDB" id="A0A815Y5D5"/>
<name>A0A815Y5D5_9BILA</name>
<sequence length="81" mass="9202">ANGYRTLVVSHGHACLRTLDILRQVDVKRAGILFNLMHSSKLFQDLNSWTKVLTSMQHMLSFAVKILGVTDKKSLYVNKEN</sequence>
<evidence type="ECO:0000313" key="3">
    <source>
        <dbReference type="Proteomes" id="UP000663845"/>
    </source>
</evidence>
<dbReference type="EMBL" id="CAJNOG010007699">
    <property type="protein sequence ID" value="CAF1566314.1"/>
    <property type="molecule type" value="Genomic_DNA"/>
</dbReference>
<comment type="caution">
    <text evidence="2">The sequence shown here is derived from an EMBL/GenBank/DDBJ whole genome shotgun (WGS) entry which is preliminary data.</text>
</comment>
<protein>
    <recommendedName>
        <fullName evidence="1">Hormone-sensitive lipase N-terminal domain-containing protein</fullName>
    </recommendedName>
</protein>
<feature type="non-terminal residue" evidence="2">
    <location>
        <position position="1"/>
    </location>
</feature>
<accession>A0A815Y5D5</accession>
<dbReference type="InterPro" id="IPR010468">
    <property type="entry name" value="HSL_N"/>
</dbReference>
<dbReference type="Proteomes" id="UP000663845">
    <property type="component" value="Unassembled WGS sequence"/>
</dbReference>
<reference evidence="2" key="1">
    <citation type="submission" date="2021-02" db="EMBL/GenBank/DDBJ databases">
        <authorList>
            <person name="Nowell W R."/>
        </authorList>
    </citation>
    <scope>NUCLEOTIDE SEQUENCE</scope>
</reference>
<proteinExistence type="predicted"/>
<dbReference type="GO" id="GO:0016298">
    <property type="term" value="F:lipase activity"/>
    <property type="evidence" value="ECO:0007669"/>
    <property type="project" value="InterPro"/>
</dbReference>
<dbReference type="GO" id="GO:0008203">
    <property type="term" value="P:cholesterol metabolic process"/>
    <property type="evidence" value="ECO:0007669"/>
    <property type="project" value="InterPro"/>
</dbReference>
<organism evidence="2 3">
    <name type="scientific">Adineta steineri</name>
    <dbReference type="NCBI Taxonomy" id="433720"/>
    <lineage>
        <taxon>Eukaryota</taxon>
        <taxon>Metazoa</taxon>
        <taxon>Spiralia</taxon>
        <taxon>Gnathifera</taxon>
        <taxon>Rotifera</taxon>
        <taxon>Eurotatoria</taxon>
        <taxon>Bdelloidea</taxon>
        <taxon>Adinetida</taxon>
        <taxon>Adinetidae</taxon>
        <taxon>Adineta</taxon>
    </lineage>
</organism>
<evidence type="ECO:0000313" key="2">
    <source>
        <dbReference type="EMBL" id="CAF1566314.1"/>
    </source>
</evidence>
<dbReference type="Pfam" id="PF06350">
    <property type="entry name" value="HSL_N"/>
    <property type="match status" value="1"/>
</dbReference>
<gene>
    <name evidence="2" type="ORF">JYZ213_LOCUS47148</name>
</gene>
<feature type="domain" description="Hormone-sensitive lipase N-terminal" evidence="1">
    <location>
        <begin position="1"/>
        <end position="80"/>
    </location>
</feature>
<evidence type="ECO:0000259" key="1">
    <source>
        <dbReference type="Pfam" id="PF06350"/>
    </source>
</evidence>